<organism evidence="2 3">
    <name type="scientific">Marchantia polymorpha subsp. ruderalis</name>
    <dbReference type="NCBI Taxonomy" id="1480154"/>
    <lineage>
        <taxon>Eukaryota</taxon>
        <taxon>Viridiplantae</taxon>
        <taxon>Streptophyta</taxon>
        <taxon>Embryophyta</taxon>
        <taxon>Marchantiophyta</taxon>
        <taxon>Marchantiopsida</taxon>
        <taxon>Marchantiidae</taxon>
        <taxon>Marchantiales</taxon>
        <taxon>Marchantiaceae</taxon>
        <taxon>Marchantia</taxon>
    </lineage>
</organism>
<name>A0A176VQI0_MARPO</name>
<sequence>MEEEVEPLEERTATVSPSLPPLERMQPSVREEIPQSKASKELAKELTLSEEILEQVVAHVGRTVLDSLEIPSPSSSEEVIGPEVEEKAAEVESKELVVSFPNFLQDSVVSLLIEERVGGSNCYGNVKSGKLVVRVRNHEGAIKGSYGAIGGVAEESEKDRYGVLLAKKGDDRQFAFAGREVPARIRYVGSSNTKVVEVRFVGAAIDGHEDQRSRRAKAVS</sequence>
<reference evidence="2" key="1">
    <citation type="submission" date="2016-03" db="EMBL/GenBank/DDBJ databases">
        <title>Mechanisms controlling the formation of the plant cell surface in tip-growing cells are functionally conserved among land plants.</title>
        <authorList>
            <person name="Honkanen S."/>
            <person name="Jones V.A."/>
            <person name="Morieri G."/>
            <person name="Champion C."/>
            <person name="Hetherington A.J."/>
            <person name="Kelly S."/>
            <person name="Saint-Marcoux D."/>
            <person name="Proust H."/>
            <person name="Prescott H."/>
            <person name="Dolan L."/>
        </authorList>
    </citation>
    <scope>NUCLEOTIDE SEQUENCE [LARGE SCALE GENOMIC DNA]</scope>
    <source>
        <tissue evidence="2">Whole gametophyte</tissue>
    </source>
</reference>
<dbReference type="AlphaFoldDB" id="A0A176VQI0"/>
<evidence type="ECO:0000313" key="3">
    <source>
        <dbReference type="Proteomes" id="UP000077202"/>
    </source>
</evidence>
<accession>A0A176VQI0</accession>
<feature type="region of interest" description="Disordered" evidence="1">
    <location>
        <begin position="1"/>
        <end position="36"/>
    </location>
</feature>
<evidence type="ECO:0000313" key="2">
    <source>
        <dbReference type="EMBL" id="OAE22653.1"/>
    </source>
</evidence>
<protein>
    <submittedName>
        <fullName evidence="2">Uncharacterized protein</fullName>
    </submittedName>
</protein>
<dbReference type="Proteomes" id="UP000077202">
    <property type="component" value="Unassembled WGS sequence"/>
</dbReference>
<dbReference type="EMBL" id="LVLJ01003102">
    <property type="protein sequence ID" value="OAE22653.1"/>
    <property type="molecule type" value="Genomic_DNA"/>
</dbReference>
<evidence type="ECO:0000256" key="1">
    <source>
        <dbReference type="SAM" id="MobiDB-lite"/>
    </source>
</evidence>
<keyword evidence="3" id="KW-1185">Reference proteome</keyword>
<proteinExistence type="predicted"/>
<comment type="caution">
    <text evidence="2">The sequence shown here is derived from an EMBL/GenBank/DDBJ whole genome shotgun (WGS) entry which is preliminary data.</text>
</comment>
<gene>
    <name evidence="2" type="ORF">AXG93_328s1050</name>
</gene>